<comment type="subcellular location">
    <subcellularLocation>
        <location evidence="1">Cell membrane</location>
        <topology evidence="1">Multi-pass membrane protein</topology>
    </subcellularLocation>
</comment>
<dbReference type="InterPro" id="IPR005829">
    <property type="entry name" value="Sugar_transporter_CS"/>
</dbReference>
<comment type="similarity">
    <text evidence="2">Belongs to the major facilitator superfamily. TCR/Tet family.</text>
</comment>
<feature type="transmembrane region" description="Helical" evidence="7">
    <location>
        <begin position="238"/>
        <end position="259"/>
    </location>
</feature>
<dbReference type="EMBL" id="BSFQ01000019">
    <property type="protein sequence ID" value="GLL13139.1"/>
    <property type="molecule type" value="Genomic_DNA"/>
</dbReference>
<dbReference type="Pfam" id="PF07690">
    <property type="entry name" value="MFS_1"/>
    <property type="match status" value="2"/>
</dbReference>
<evidence type="ECO:0000256" key="4">
    <source>
        <dbReference type="ARBA" id="ARBA00022989"/>
    </source>
</evidence>
<dbReference type="Gene3D" id="1.20.1720.10">
    <property type="entry name" value="Multidrug resistance protein D"/>
    <property type="match status" value="1"/>
</dbReference>
<gene>
    <name evidence="9" type="ORF">GCM10017577_42820</name>
</gene>
<dbReference type="AlphaFoldDB" id="A0A9W6NXQ9"/>
<feature type="transmembrane region" description="Helical" evidence="7">
    <location>
        <begin position="214"/>
        <end position="232"/>
    </location>
</feature>
<accession>A0A9W6NXQ9</accession>
<evidence type="ECO:0000259" key="8">
    <source>
        <dbReference type="PROSITE" id="PS50850"/>
    </source>
</evidence>
<evidence type="ECO:0000313" key="10">
    <source>
        <dbReference type="Proteomes" id="UP001143463"/>
    </source>
</evidence>
<evidence type="ECO:0000256" key="3">
    <source>
        <dbReference type="ARBA" id="ARBA00022692"/>
    </source>
</evidence>
<proteinExistence type="inferred from homology"/>
<dbReference type="CDD" id="cd17321">
    <property type="entry name" value="MFS_MMR_MDR_like"/>
    <property type="match status" value="1"/>
</dbReference>
<keyword evidence="5 7" id="KW-0472">Membrane</keyword>
<dbReference type="PROSITE" id="PS50850">
    <property type="entry name" value="MFS"/>
    <property type="match status" value="1"/>
</dbReference>
<feature type="transmembrane region" description="Helical" evidence="7">
    <location>
        <begin position="423"/>
        <end position="443"/>
    </location>
</feature>
<keyword evidence="4 7" id="KW-1133">Transmembrane helix</keyword>
<dbReference type="SUPFAM" id="SSF103473">
    <property type="entry name" value="MFS general substrate transporter"/>
    <property type="match status" value="1"/>
</dbReference>
<dbReference type="Proteomes" id="UP001143463">
    <property type="component" value="Unassembled WGS sequence"/>
</dbReference>
<evidence type="ECO:0000256" key="7">
    <source>
        <dbReference type="SAM" id="Phobius"/>
    </source>
</evidence>
<feature type="transmembrane region" description="Helical" evidence="7">
    <location>
        <begin position="21"/>
        <end position="45"/>
    </location>
</feature>
<feature type="region of interest" description="Disordered" evidence="6">
    <location>
        <begin position="479"/>
        <end position="511"/>
    </location>
</feature>
<feature type="transmembrane region" description="Helical" evidence="7">
    <location>
        <begin position="348"/>
        <end position="370"/>
    </location>
</feature>
<sequence length="511" mass="52522">MTSAPARQGTEEEYTPDPRRWRALSVTLAAGFMTLLDVSIVSVALPSIQHGLGTDPAGAQWVVSGYALTFGLALVPAGRLGDAFGRRRMFLIALTAFVAFSALCGAAPTIELLVVARLLQGFAAGSLAPQNSGLIQSLFRGAERGRAFGFFGATVGISTAAGPIVGGLLLAAFGEPDGWRWIFYVNVPIGVLAVVLAARLLPKAQTGERPHIDWAGAALLGGAVLALLLPLVQAESGGIARLWWLFPIGVALAMLFLWWERREVRRGAEPLFDIRLVTETSGYAPGALLGLVYFTGFSGVWIVFAQFFQSGLGYTPLQSGLSVTAFAVGSAVSAVVAGRLVERFGRRLTVFGLSLVAVGVAATAAILALVPGEIAGIAAAPALLLGGIGGGFVISPNITMTLRNVPVRMAGSAGGALQTGQRVGAAIGTAVVAGVYYGVLGAAGDSYRAAIAGALGVAVLTTLVALGVGIHDLRDERRRAAGVGAPDPDAPDTRDGGASADDETPHHISHD</sequence>
<keyword evidence="3 7" id="KW-0812">Transmembrane</keyword>
<dbReference type="InterPro" id="IPR011701">
    <property type="entry name" value="MFS"/>
</dbReference>
<feature type="transmembrane region" description="Helical" evidence="7">
    <location>
        <begin position="320"/>
        <end position="341"/>
    </location>
</feature>
<dbReference type="PROSITE" id="PS00216">
    <property type="entry name" value="SUGAR_TRANSPORT_1"/>
    <property type="match status" value="1"/>
</dbReference>
<dbReference type="RefSeq" id="WP_081924023.1">
    <property type="nucleotide sequence ID" value="NZ_BAAAUZ010000039.1"/>
</dbReference>
<name>A0A9W6NXQ9_9PSEU</name>
<dbReference type="GO" id="GO:0005886">
    <property type="term" value="C:plasma membrane"/>
    <property type="evidence" value="ECO:0007669"/>
    <property type="project" value="UniProtKB-SubCell"/>
</dbReference>
<dbReference type="InterPro" id="IPR020846">
    <property type="entry name" value="MFS_dom"/>
</dbReference>
<evidence type="ECO:0000256" key="2">
    <source>
        <dbReference type="ARBA" id="ARBA00007520"/>
    </source>
</evidence>
<dbReference type="PANTHER" id="PTHR42718:SF39">
    <property type="entry name" value="ACTINORHODIN TRANSPORTER-RELATED"/>
    <property type="match status" value="1"/>
</dbReference>
<feature type="transmembrane region" description="Helical" evidence="7">
    <location>
        <begin position="57"/>
        <end position="77"/>
    </location>
</feature>
<keyword evidence="10" id="KW-1185">Reference proteome</keyword>
<dbReference type="GO" id="GO:0022857">
    <property type="term" value="F:transmembrane transporter activity"/>
    <property type="evidence" value="ECO:0007669"/>
    <property type="project" value="InterPro"/>
</dbReference>
<dbReference type="InterPro" id="IPR001958">
    <property type="entry name" value="Tet-R_TetA/multi-R_MdtG-like"/>
</dbReference>
<organism evidence="9 10">
    <name type="scientific">Pseudonocardia halophobica</name>
    <dbReference type="NCBI Taxonomy" id="29401"/>
    <lineage>
        <taxon>Bacteria</taxon>
        <taxon>Bacillati</taxon>
        <taxon>Actinomycetota</taxon>
        <taxon>Actinomycetes</taxon>
        <taxon>Pseudonocardiales</taxon>
        <taxon>Pseudonocardiaceae</taxon>
        <taxon>Pseudonocardia</taxon>
    </lineage>
</organism>
<feature type="transmembrane region" description="Helical" evidence="7">
    <location>
        <begin position="376"/>
        <end position="402"/>
    </location>
</feature>
<evidence type="ECO:0000313" key="9">
    <source>
        <dbReference type="EMBL" id="GLL13139.1"/>
    </source>
</evidence>
<reference evidence="9" key="2">
    <citation type="submission" date="2023-01" db="EMBL/GenBank/DDBJ databases">
        <authorList>
            <person name="Sun Q."/>
            <person name="Evtushenko L."/>
        </authorList>
    </citation>
    <scope>NUCLEOTIDE SEQUENCE</scope>
    <source>
        <strain evidence="9">VKM Ac-1069</strain>
    </source>
</reference>
<feature type="transmembrane region" description="Helical" evidence="7">
    <location>
        <begin position="449"/>
        <end position="470"/>
    </location>
</feature>
<dbReference type="PANTHER" id="PTHR42718">
    <property type="entry name" value="MAJOR FACILITATOR SUPERFAMILY MULTIDRUG TRANSPORTER MFSC"/>
    <property type="match status" value="1"/>
</dbReference>
<dbReference type="Gene3D" id="1.20.1250.20">
    <property type="entry name" value="MFS general substrate transporter like domains"/>
    <property type="match status" value="1"/>
</dbReference>
<feature type="transmembrane region" description="Helical" evidence="7">
    <location>
        <begin position="89"/>
        <end position="108"/>
    </location>
</feature>
<evidence type="ECO:0000256" key="1">
    <source>
        <dbReference type="ARBA" id="ARBA00004651"/>
    </source>
</evidence>
<feature type="transmembrane region" description="Helical" evidence="7">
    <location>
        <begin position="179"/>
        <end position="202"/>
    </location>
</feature>
<feature type="transmembrane region" description="Helical" evidence="7">
    <location>
        <begin position="147"/>
        <end position="173"/>
    </location>
</feature>
<reference evidence="9" key="1">
    <citation type="journal article" date="2014" name="Int. J. Syst. Evol. Microbiol.">
        <title>Complete genome sequence of Corynebacterium casei LMG S-19264T (=DSM 44701T), isolated from a smear-ripened cheese.</title>
        <authorList>
            <consortium name="US DOE Joint Genome Institute (JGI-PGF)"/>
            <person name="Walter F."/>
            <person name="Albersmeier A."/>
            <person name="Kalinowski J."/>
            <person name="Ruckert C."/>
        </authorList>
    </citation>
    <scope>NUCLEOTIDE SEQUENCE</scope>
    <source>
        <strain evidence="9">VKM Ac-1069</strain>
    </source>
</reference>
<dbReference type="InterPro" id="IPR036259">
    <property type="entry name" value="MFS_trans_sf"/>
</dbReference>
<feature type="domain" description="Major facilitator superfamily (MFS) profile" evidence="8">
    <location>
        <begin position="23"/>
        <end position="477"/>
    </location>
</feature>
<dbReference type="PRINTS" id="PR01035">
    <property type="entry name" value="TCRTETA"/>
</dbReference>
<feature type="transmembrane region" description="Helical" evidence="7">
    <location>
        <begin position="114"/>
        <end position="135"/>
    </location>
</feature>
<evidence type="ECO:0000256" key="5">
    <source>
        <dbReference type="ARBA" id="ARBA00023136"/>
    </source>
</evidence>
<comment type="caution">
    <text evidence="9">The sequence shown here is derived from an EMBL/GenBank/DDBJ whole genome shotgun (WGS) entry which is preliminary data.</text>
</comment>
<evidence type="ECO:0000256" key="6">
    <source>
        <dbReference type="SAM" id="MobiDB-lite"/>
    </source>
</evidence>
<feature type="transmembrane region" description="Helical" evidence="7">
    <location>
        <begin position="280"/>
        <end position="308"/>
    </location>
</feature>
<protein>
    <submittedName>
        <fullName evidence="9">MFS transporter</fullName>
    </submittedName>
</protein>